<keyword evidence="6" id="KW-1185">Reference proteome</keyword>
<organism evidence="5 6">
    <name type="scientific">Faecousia intestinalis</name>
    <dbReference type="NCBI Taxonomy" id="3133167"/>
    <lineage>
        <taxon>Bacteria</taxon>
        <taxon>Bacillati</taxon>
        <taxon>Bacillota</taxon>
        <taxon>Clostridia</taxon>
        <taxon>Eubacteriales</taxon>
        <taxon>Oscillospiraceae</taxon>
        <taxon>Faecousia</taxon>
    </lineage>
</organism>
<dbReference type="GO" id="GO:0016787">
    <property type="term" value="F:hydrolase activity"/>
    <property type="evidence" value="ECO:0007669"/>
    <property type="project" value="UniProtKB-KW"/>
</dbReference>
<protein>
    <submittedName>
        <fullName evidence="5">Bifunctional UDP-sugar hydrolase/5'-nucleotidase</fullName>
    </submittedName>
</protein>
<keyword evidence="2 5" id="KW-0378">Hydrolase</keyword>
<evidence type="ECO:0000256" key="2">
    <source>
        <dbReference type="RuleBase" id="RU362119"/>
    </source>
</evidence>
<sequence>MGELVLDLLCHADFSGRIRPSREDIGFPAFSAEIAKLRAQNPEGTLLLDAGDAFSTNYWPGLPLVGAMIRSKTDVMTLGNHEFDRGPAFLDSCISACPFPILCANVRRKADSAPVPGTKPWVLLERCGIRIGVLGLTTEYTPYMVEKSAFAPFEMTSAAEAAARHIPAMRAAGADVVVVLTHMPFYQAADGTLTGELPELIDASPAADVWIGGHIPGDCAQVRSGACVVKAGFGGASIAHVRLTLDAASHRILDRSCAVVQTDPNGQADPEITRYIRSVTDPFEPYFREPLGSLNERWRMTLAHESKLGDFLADCLRYGGQTELSYMNTTSACGELLPGEITREELLYCAAFDDEMFTGIITGAQLHALLEAVYEPERFGNNAAIAFSGFHAAVDHTRPGGQKVLSVTRPDGTPIAPDERLSVTVSAYMASGGNDTGAIAGQIAWKPTGRHYHEAVSAYAKSLGVLTVADYPRLHETGEPENNHAPY</sequence>
<evidence type="ECO:0000256" key="1">
    <source>
        <dbReference type="ARBA" id="ARBA00022729"/>
    </source>
</evidence>
<feature type="domain" description="5'-Nucleotidase C-terminal" evidence="4">
    <location>
        <begin position="303"/>
        <end position="434"/>
    </location>
</feature>
<proteinExistence type="inferred from homology"/>
<dbReference type="InterPro" id="IPR006179">
    <property type="entry name" value="5_nucleotidase/apyrase"/>
</dbReference>
<evidence type="ECO:0000313" key="5">
    <source>
        <dbReference type="EMBL" id="MEQ2510545.1"/>
    </source>
</evidence>
<dbReference type="PRINTS" id="PR01607">
    <property type="entry name" value="APYRASEFAMLY"/>
</dbReference>
<dbReference type="InterPro" id="IPR029052">
    <property type="entry name" value="Metallo-depent_PP-like"/>
</dbReference>
<dbReference type="Gene3D" id="3.90.780.10">
    <property type="entry name" value="5'-Nucleotidase, C-terminal domain"/>
    <property type="match status" value="1"/>
</dbReference>
<comment type="similarity">
    <text evidence="2">Belongs to the 5'-nucleotidase family.</text>
</comment>
<dbReference type="Proteomes" id="UP001491552">
    <property type="component" value="Unassembled WGS sequence"/>
</dbReference>
<gene>
    <name evidence="5" type="ORF">WMO66_04655</name>
</gene>
<keyword evidence="2" id="KW-0547">Nucleotide-binding</keyword>
<dbReference type="Pfam" id="PF00149">
    <property type="entry name" value="Metallophos"/>
    <property type="match status" value="1"/>
</dbReference>
<evidence type="ECO:0000259" key="4">
    <source>
        <dbReference type="Pfam" id="PF02872"/>
    </source>
</evidence>
<reference evidence="5 6" key="1">
    <citation type="submission" date="2024-03" db="EMBL/GenBank/DDBJ databases">
        <title>Human intestinal bacterial collection.</title>
        <authorList>
            <person name="Pauvert C."/>
            <person name="Hitch T.C.A."/>
            <person name="Clavel T."/>
        </authorList>
    </citation>
    <scope>NUCLEOTIDE SEQUENCE [LARGE SCALE GENOMIC DNA]</scope>
    <source>
        <strain evidence="5 6">CLA-AA-H192</strain>
    </source>
</reference>
<evidence type="ECO:0000259" key="3">
    <source>
        <dbReference type="Pfam" id="PF00149"/>
    </source>
</evidence>
<dbReference type="PANTHER" id="PTHR11575:SF24">
    <property type="entry name" value="5'-NUCLEOTIDASE"/>
    <property type="match status" value="1"/>
</dbReference>
<dbReference type="SUPFAM" id="SSF55816">
    <property type="entry name" value="5'-nucleotidase (syn. UDP-sugar hydrolase), C-terminal domain"/>
    <property type="match status" value="1"/>
</dbReference>
<name>A0ABV1G562_9FIRM</name>
<dbReference type="RefSeq" id="WP_349135222.1">
    <property type="nucleotide sequence ID" value="NZ_JBBMFF010000166.1"/>
</dbReference>
<evidence type="ECO:0000313" key="6">
    <source>
        <dbReference type="Proteomes" id="UP001491552"/>
    </source>
</evidence>
<keyword evidence="1" id="KW-0732">Signal</keyword>
<dbReference type="Gene3D" id="3.60.21.10">
    <property type="match status" value="1"/>
</dbReference>
<dbReference type="InterPro" id="IPR004843">
    <property type="entry name" value="Calcineurin-like_PHP"/>
</dbReference>
<accession>A0ABV1G562</accession>
<dbReference type="InterPro" id="IPR036907">
    <property type="entry name" value="5'-Nucleotdase_C_sf"/>
</dbReference>
<dbReference type="InterPro" id="IPR008334">
    <property type="entry name" value="5'-Nucleotdase_C"/>
</dbReference>
<feature type="domain" description="Calcineurin-like phosphoesterase" evidence="3">
    <location>
        <begin position="26"/>
        <end position="216"/>
    </location>
</feature>
<dbReference type="SUPFAM" id="SSF56300">
    <property type="entry name" value="Metallo-dependent phosphatases"/>
    <property type="match status" value="1"/>
</dbReference>
<dbReference type="PANTHER" id="PTHR11575">
    <property type="entry name" value="5'-NUCLEOTIDASE-RELATED"/>
    <property type="match status" value="1"/>
</dbReference>
<comment type="caution">
    <text evidence="5">The sequence shown here is derived from an EMBL/GenBank/DDBJ whole genome shotgun (WGS) entry which is preliminary data.</text>
</comment>
<dbReference type="EMBL" id="JBBMFF010000166">
    <property type="protein sequence ID" value="MEQ2510545.1"/>
    <property type="molecule type" value="Genomic_DNA"/>
</dbReference>
<dbReference type="Pfam" id="PF02872">
    <property type="entry name" value="5_nucleotid_C"/>
    <property type="match status" value="1"/>
</dbReference>